<dbReference type="AlphaFoldDB" id="A0A0D7AKY8"/>
<organism evidence="2 3">
    <name type="scientific">Fistulina hepatica ATCC 64428</name>
    <dbReference type="NCBI Taxonomy" id="1128425"/>
    <lineage>
        <taxon>Eukaryota</taxon>
        <taxon>Fungi</taxon>
        <taxon>Dikarya</taxon>
        <taxon>Basidiomycota</taxon>
        <taxon>Agaricomycotina</taxon>
        <taxon>Agaricomycetes</taxon>
        <taxon>Agaricomycetidae</taxon>
        <taxon>Agaricales</taxon>
        <taxon>Fistulinaceae</taxon>
        <taxon>Fistulina</taxon>
    </lineage>
</organism>
<dbReference type="EMBL" id="KN881645">
    <property type="protein sequence ID" value="KIY52212.1"/>
    <property type="molecule type" value="Genomic_DNA"/>
</dbReference>
<dbReference type="Gene3D" id="1.20.1310.10">
    <property type="entry name" value="Cullin Repeats"/>
    <property type="match status" value="1"/>
</dbReference>
<evidence type="ECO:0000256" key="1">
    <source>
        <dbReference type="SAM" id="MobiDB-lite"/>
    </source>
</evidence>
<sequence>MPNPATGSANPASSISTLWTYVQPALDHIMKSPTNDPTRAPSIDVSFYSGIHSACYNYFTAQSELASINAKNNPSTAEENDVLSGTDLYHRLDKYYAATARELLLGLPPDDDVTLIHYLVPCFKRYAVGAQSVNRLLSYVNRHYVKRAIDEDKGWLRLNDVLATVAEATSPDDSREKITQLLREYKVNELRRWGYDGNDGGGGVTLAQAEAYVEAGCAPDCVVPVLALGLRRFRIDCIEPLLAVPKKKKHKPKAPSSGGNAASSGAGGGGGSGNGDGSGSQAPPAPPSGPKSRLARAVKVLLEEEAEDEEERLNYARGIAHMLRDIGIRPDHPLRKKLDKFVAAHDASAKAST</sequence>
<evidence type="ECO:0000313" key="2">
    <source>
        <dbReference type="EMBL" id="KIY52212.1"/>
    </source>
</evidence>
<gene>
    <name evidence="2" type="ORF">FISHEDRAFT_63949</name>
</gene>
<accession>A0A0D7AKY8</accession>
<protein>
    <submittedName>
        <fullName evidence="2">Uncharacterized protein</fullName>
    </submittedName>
</protein>
<proteinExistence type="predicted"/>
<dbReference type="SUPFAM" id="SSF74788">
    <property type="entry name" value="Cullin repeat-like"/>
    <property type="match status" value="1"/>
</dbReference>
<reference evidence="2 3" key="1">
    <citation type="journal article" date="2015" name="Fungal Genet. Biol.">
        <title>Evolution of novel wood decay mechanisms in Agaricales revealed by the genome sequences of Fistulina hepatica and Cylindrobasidium torrendii.</title>
        <authorList>
            <person name="Floudas D."/>
            <person name="Held B.W."/>
            <person name="Riley R."/>
            <person name="Nagy L.G."/>
            <person name="Koehler G."/>
            <person name="Ransdell A.S."/>
            <person name="Younus H."/>
            <person name="Chow J."/>
            <person name="Chiniquy J."/>
            <person name="Lipzen A."/>
            <person name="Tritt A."/>
            <person name="Sun H."/>
            <person name="Haridas S."/>
            <person name="LaButti K."/>
            <person name="Ohm R.A."/>
            <person name="Kues U."/>
            <person name="Blanchette R.A."/>
            <person name="Grigoriev I.V."/>
            <person name="Minto R.E."/>
            <person name="Hibbett D.S."/>
        </authorList>
    </citation>
    <scope>NUCLEOTIDE SEQUENCE [LARGE SCALE GENOMIC DNA]</scope>
    <source>
        <strain evidence="2 3">ATCC 64428</strain>
    </source>
</reference>
<dbReference type="InterPro" id="IPR016159">
    <property type="entry name" value="Cullin_repeat-like_dom_sf"/>
</dbReference>
<dbReference type="Proteomes" id="UP000054144">
    <property type="component" value="Unassembled WGS sequence"/>
</dbReference>
<feature type="compositionally biased region" description="Low complexity" evidence="1">
    <location>
        <begin position="254"/>
        <end position="264"/>
    </location>
</feature>
<keyword evidence="3" id="KW-1185">Reference proteome</keyword>
<feature type="compositionally biased region" description="Gly residues" evidence="1">
    <location>
        <begin position="265"/>
        <end position="278"/>
    </location>
</feature>
<evidence type="ECO:0000313" key="3">
    <source>
        <dbReference type="Proteomes" id="UP000054144"/>
    </source>
</evidence>
<dbReference type="OrthoDB" id="27073at2759"/>
<name>A0A0D7AKY8_9AGAR</name>
<feature type="region of interest" description="Disordered" evidence="1">
    <location>
        <begin position="246"/>
        <end position="294"/>
    </location>
</feature>